<name>A0A0C2S5C5_AMAMK</name>
<dbReference type="HOGENOM" id="CLU_074865_0_0_1"/>
<dbReference type="Proteomes" id="UP000054549">
    <property type="component" value="Unassembled WGS sequence"/>
</dbReference>
<keyword evidence="2" id="KW-1185">Reference proteome</keyword>
<evidence type="ECO:0000313" key="2">
    <source>
        <dbReference type="Proteomes" id="UP000054549"/>
    </source>
</evidence>
<evidence type="ECO:0000313" key="1">
    <source>
        <dbReference type="EMBL" id="KIL57920.1"/>
    </source>
</evidence>
<dbReference type="EMBL" id="KN818354">
    <property type="protein sequence ID" value="KIL57920.1"/>
    <property type="molecule type" value="Genomic_DNA"/>
</dbReference>
<protein>
    <submittedName>
        <fullName evidence="1">Uncharacterized protein</fullName>
    </submittedName>
</protein>
<organism evidence="1 2">
    <name type="scientific">Amanita muscaria (strain Koide BX008)</name>
    <dbReference type="NCBI Taxonomy" id="946122"/>
    <lineage>
        <taxon>Eukaryota</taxon>
        <taxon>Fungi</taxon>
        <taxon>Dikarya</taxon>
        <taxon>Basidiomycota</taxon>
        <taxon>Agaricomycotina</taxon>
        <taxon>Agaricomycetes</taxon>
        <taxon>Agaricomycetidae</taxon>
        <taxon>Agaricales</taxon>
        <taxon>Pluteineae</taxon>
        <taxon>Amanitaceae</taxon>
        <taxon>Amanita</taxon>
    </lineage>
</organism>
<sequence>MLNRLEALKGLKEEMDGIEGTEEELYTISDHLLALENIIMDAKKPSVSFSMVTAEDLKKVGVTRKRLSFEPAKVTELTEDLTTNAEAEIVDLHSRINKIYAHVNMGHSRMILNEILLALAEISSTQERGVVIFPEMEVTQGEVSDPVSGYEMWHVDYVTVVIEYEDVWDYKKRLLAPGGSKDAFKISKGRLLIVEAKCQSMEQTFVSFIPEAVSQAIALLKSANLQELRFCLSDGQTWTFFILKLENEKLTYYESVPVELDRYMLEDSDLPLRKIVQLLCEWLRPTKTGLFIFD</sequence>
<dbReference type="OrthoDB" id="3144838at2759"/>
<gene>
    <name evidence="1" type="ORF">M378DRAFT_171229</name>
</gene>
<dbReference type="AlphaFoldDB" id="A0A0C2S5C5"/>
<accession>A0A0C2S5C5</accession>
<dbReference type="InParanoid" id="A0A0C2S5C5"/>
<reference evidence="1 2" key="1">
    <citation type="submission" date="2014-04" db="EMBL/GenBank/DDBJ databases">
        <title>Evolutionary Origins and Diversification of the Mycorrhizal Mutualists.</title>
        <authorList>
            <consortium name="DOE Joint Genome Institute"/>
            <consortium name="Mycorrhizal Genomics Consortium"/>
            <person name="Kohler A."/>
            <person name="Kuo A."/>
            <person name="Nagy L.G."/>
            <person name="Floudas D."/>
            <person name="Copeland A."/>
            <person name="Barry K.W."/>
            <person name="Cichocki N."/>
            <person name="Veneault-Fourrey C."/>
            <person name="LaButti K."/>
            <person name="Lindquist E.A."/>
            <person name="Lipzen A."/>
            <person name="Lundell T."/>
            <person name="Morin E."/>
            <person name="Murat C."/>
            <person name="Riley R."/>
            <person name="Ohm R."/>
            <person name="Sun H."/>
            <person name="Tunlid A."/>
            <person name="Henrissat B."/>
            <person name="Grigoriev I.V."/>
            <person name="Hibbett D.S."/>
            <person name="Martin F."/>
        </authorList>
    </citation>
    <scope>NUCLEOTIDE SEQUENCE [LARGE SCALE GENOMIC DNA]</scope>
    <source>
        <strain evidence="1 2">Koide BX008</strain>
    </source>
</reference>
<proteinExistence type="predicted"/>